<feature type="transmembrane region" description="Helical" evidence="1">
    <location>
        <begin position="297"/>
        <end position="316"/>
    </location>
</feature>
<evidence type="ECO:0000256" key="1">
    <source>
        <dbReference type="SAM" id="Phobius"/>
    </source>
</evidence>
<accession>A0A1V9A832</accession>
<keyword evidence="1" id="KW-1133">Transmembrane helix</keyword>
<dbReference type="EMBL" id="MWIH01000005">
    <property type="protein sequence ID" value="OQO93243.1"/>
    <property type="molecule type" value="Genomic_DNA"/>
</dbReference>
<keyword evidence="3" id="KW-1185">Reference proteome</keyword>
<keyword evidence="1" id="KW-0472">Membrane</keyword>
<gene>
    <name evidence="2" type="ORF">B1813_12375</name>
</gene>
<dbReference type="AlphaFoldDB" id="A0A1V9A832"/>
<name>A0A1V9A832_SACPI</name>
<organism evidence="2 3">
    <name type="scientific">Saccharomonospora piscinae</name>
    <dbReference type="NCBI Taxonomy" id="687388"/>
    <lineage>
        <taxon>Bacteria</taxon>
        <taxon>Bacillati</taxon>
        <taxon>Actinomycetota</taxon>
        <taxon>Actinomycetes</taxon>
        <taxon>Pseudonocardiales</taxon>
        <taxon>Pseudonocardiaceae</taxon>
        <taxon>Saccharomonospora</taxon>
    </lineage>
</organism>
<reference evidence="2 3" key="1">
    <citation type="submission" date="2017-02" db="EMBL/GenBank/DDBJ databases">
        <title>Draft genome of Saccharomonospora sp. 154.</title>
        <authorList>
            <person name="Alonso-Carmona G.S."/>
            <person name="De La Haba R."/>
            <person name="Vera-Gargallo B."/>
            <person name="Sandoval-Trujillo A.H."/>
            <person name="Ramirez-Duran N."/>
            <person name="Ventosa A."/>
        </authorList>
    </citation>
    <scope>NUCLEOTIDE SEQUENCE [LARGE SCALE GENOMIC DNA]</scope>
    <source>
        <strain evidence="2 3">LRS4.154</strain>
    </source>
</reference>
<protein>
    <recommendedName>
        <fullName evidence="4">Mg2+/Co2+ transporter</fullName>
    </recommendedName>
</protein>
<evidence type="ECO:0008006" key="4">
    <source>
        <dbReference type="Google" id="ProtNLM"/>
    </source>
</evidence>
<proteinExistence type="predicted"/>
<evidence type="ECO:0000313" key="2">
    <source>
        <dbReference type="EMBL" id="OQO93243.1"/>
    </source>
</evidence>
<evidence type="ECO:0000313" key="3">
    <source>
        <dbReference type="Proteomes" id="UP000192591"/>
    </source>
</evidence>
<feature type="transmembrane region" description="Helical" evidence="1">
    <location>
        <begin position="264"/>
        <end position="285"/>
    </location>
</feature>
<comment type="caution">
    <text evidence="2">The sequence shown here is derived from an EMBL/GenBank/DDBJ whole genome shotgun (WGS) entry which is preliminary data.</text>
</comment>
<dbReference type="STRING" id="1962155.B1813_12375"/>
<dbReference type="Proteomes" id="UP000192591">
    <property type="component" value="Unassembled WGS sequence"/>
</dbReference>
<sequence>MLAGDPTRPDRGLRARLRAEHAGDLGTASGEDGGNDRAFERGAARAFLVAPLVRVLASAAGRRVVVGTMRVAVADDGDTTLTAVVDGVWSGTAGWRREPGEPELPPDALVPALAEPAHAIPDEPEARAVVVAKALAEGSRNDVARLRGLRYEVERRIADLLARRRAVVLRDLLADVVELSLAFGRARDLARWQTRHQLELWRWHTGGSVEPEPSWARTHRAALRHCEAMDRELGEEVDRLQSLLASMSTFAVAQDSEAQQRFNLVAATAAAGLGLPALILSLYGAEAVLPLDSVGRAVAALGPIAITTLVAVLVALRRMPGRVRARHYLSTVALVLALVSVLLVAGALVPTG</sequence>
<keyword evidence="1" id="KW-0812">Transmembrane</keyword>
<feature type="transmembrane region" description="Helical" evidence="1">
    <location>
        <begin position="328"/>
        <end position="349"/>
    </location>
</feature>